<dbReference type="EMBL" id="CM042051">
    <property type="protein sequence ID" value="KAI3729429.1"/>
    <property type="molecule type" value="Genomic_DNA"/>
</dbReference>
<reference evidence="1 2" key="2">
    <citation type="journal article" date="2022" name="Mol. Ecol. Resour.">
        <title>The genomes of chicory, endive, great burdock and yacon provide insights into Asteraceae paleo-polyploidization history and plant inulin production.</title>
        <authorList>
            <person name="Fan W."/>
            <person name="Wang S."/>
            <person name="Wang H."/>
            <person name="Wang A."/>
            <person name="Jiang F."/>
            <person name="Liu H."/>
            <person name="Zhao H."/>
            <person name="Xu D."/>
            <person name="Zhang Y."/>
        </authorList>
    </citation>
    <scope>NUCLEOTIDE SEQUENCE [LARGE SCALE GENOMIC DNA]</scope>
    <source>
        <strain evidence="2">cv. Niubang</strain>
    </source>
</reference>
<name>A0ACB9C5D6_ARCLA</name>
<accession>A0ACB9C5D6</accession>
<reference evidence="2" key="1">
    <citation type="journal article" date="2022" name="Mol. Ecol. Resour.">
        <title>The genomes of chicory, endive, great burdock and yacon provide insights into Asteraceae palaeo-polyploidization history and plant inulin production.</title>
        <authorList>
            <person name="Fan W."/>
            <person name="Wang S."/>
            <person name="Wang H."/>
            <person name="Wang A."/>
            <person name="Jiang F."/>
            <person name="Liu H."/>
            <person name="Zhao H."/>
            <person name="Xu D."/>
            <person name="Zhang Y."/>
        </authorList>
    </citation>
    <scope>NUCLEOTIDE SEQUENCE [LARGE SCALE GENOMIC DNA]</scope>
    <source>
        <strain evidence="2">cv. Niubang</strain>
    </source>
</reference>
<comment type="caution">
    <text evidence="1">The sequence shown here is derived from an EMBL/GenBank/DDBJ whole genome shotgun (WGS) entry which is preliminary data.</text>
</comment>
<evidence type="ECO:0000313" key="2">
    <source>
        <dbReference type="Proteomes" id="UP001055879"/>
    </source>
</evidence>
<keyword evidence="2" id="KW-1185">Reference proteome</keyword>
<protein>
    <submittedName>
        <fullName evidence="1">Uncharacterized protein</fullName>
    </submittedName>
</protein>
<evidence type="ECO:0000313" key="1">
    <source>
        <dbReference type="EMBL" id="KAI3729429.1"/>
    </source>
</evidence>
<sequence length="88" mass="10253">MRLSLFKPFIDLQIQLIMSTRLWYTPLELVVPFHNFDEELKCPGVWETDQGATSTNDASQDNLATLYRPPFALMYHGPFEKVNCDLSW</sequence>
<dbReference type="Proteomes" id="UP001055879">
    <property type="component" value="Linkage Group LG05"/>
</dbReference>
<proteinExistence type="predicted"/>
<gene>
    <name evidence="1" type="ORF">L6452_18087</name>
</gene>
<organism evidence="1 2">
    <name type="scientific">Arctium lappa</name>
    <name type="common">Greater burdock</name>
    <name type="synonym">Lappa major</name>
    <dbReference type="NCBI Taxonomy" id="4217"/>
    <lineage>
        <taxon>Eukaryota</taxon>
        <taxon>Viridiplantae</taxon>
        <taxon>Streptophyta</taxon>
        <taxon>Embryophyta</taxon>
        <taxon>Tracheophyta</taxon>
        <taxon>Spermatophyta</taxon>
        <taxon>Magnoliopsida</taxon>
        <taxon>eudicotyledons</taxon>
        <taxon>Gunneridae</taxon>
        <taxon>Pentapetalae</taxon>
        <taxon>asterids</taxon>
        <taxon>campanulids</taxon>
        <taxon>Asterales</taxon>
        <taxon>Asteraceae</taxon>
        <taxon>Carduoideae</taxon>
        <taxon>Cardueae</taxon>
        <taxon>Arctiinae</taxon>
        <taxon>Arctium</taxon>
    </lineage>
</organism>